<dbReference type="Proteomes" id="UP001294412">
    <property type="component" value="Unassembled WGS sequence"/>
</dbReference>
<keyword evidence="6 7" id="KW-0472">Membrane</keyword>
<comment type="caution">
    <text evidence="9">The sequence shown here is derived from an EMBL/GenBank/DDBJ whole genome shotgun (WGS) entry which is preliminary data.</text>
</comment>
<gene>
    <name evidence="9" type="ORF">U0C82_03325</name>
</gene>
<evidence type="ECO:0000256" key="2">
    <source>
        <dbReference type="ARBA" id="ARBA00009298"/>
    </source>
</evidence>
<evidence type="ECO:0000256" key="6">
    <source>
        <dbReference type="ARBA" id="ARBA00023136"/>
    </source>
</evidence>
<feature type="transmembrane region" description="Helical" evidence="7">
    <location>
        <begin position="51"/>
        <end position="71"/>
    </location>
</feature>
<accession>A0ABU5HYH1</accession>
<evidence type="ECO:0000313" key="10">
    <source>
        <dbReference type="Proteomes" id="UP001294412"/>
    </source>
</evidence>
<evidence type="ECO:0000313" key="9">
    <source>
        <dbReference type="EMBL" id="MDY8108180.1"/>
    </source>
</evidence>
<organism evidence="9 10">
    <name type="scientific">Fulvimarina uroteuthidis</name>
    <dbReference type="NCBI Taxonomy" id="3098149"/>
    <lineage>
        <taxon>Bacteria</taxon>
        <taxon>Pseudomonadati</taxon>
        <taxon>Pseudomonadota</taxon>
        <taxon>Alphaproteobacteria</taxon>
        <taxon>Hyphomicrobiales</taxon>
        <taxon>Aurantimonadaceae</taxon>
        <taxon>Fulvimarina</taxon>
    </lineage>
</organism>
<dbReference type="InterPro" id="IPR003416">
    <property type="entry name" value="MgtC/SapB/SrpB/YhiD_fam"/>
</dbReference>
<evidence type="ECO:0000256" key="3">
    <source>
        <dbReference type="ARBA" id="ARBA00022475"/>
    </source>
</evidence>
<dbReference type="PRINTS" id="PR01837">
    <property type="entry name" value="MGTCSAPBPROT"/>
</dbReference>
<comment type="subcellular location">
    <subcellularLocation>
        <location evidence="7">Cell inner membrane</location>
        <topology evidence="7">Multi-pass membrane protein</topology>
    </subcellularLocation>
    <subcellularLocation>
        <location evidence="1">Cell membrane</location>
        <topology evidence="1">Multi-pass membrane protein</topology>
    </subcellularLocation>
</comment>
<evidence type="ECO:0000256" key="1">
    <source>
        <dbReference type="ARBA" id="ARBA00004651"/>
    </source>
</evidence>
<keyword evidence="7" id="KW-0997">Cell inner membrane</keyword>
<keyword evidence="3" id="KW-1003">Cell membrane</keyword>
<protein>
    <recommendedName>
        <fullName evidence="7">Protein MgtC</fullName>
    </recommendedName>
</protein>
<dbReference type="EMBL" id="JAXLPB010000001">
    <property type="protein sequence ID" value="MDY8108180.1"/>
    <property type="molecule type" value="Genomic_DNA"/>
</dbReference>
<dbReference type="InterPro" id="IPR049177">
    <property type="entry name" value="MgtC_SapB_SrpB_YhiD_N"/>
</dbReference>
<evidence type="ECO:0000256" key="5">
    <source>
        <dbReference type="ARBA" id="ARBA00022989"/>
    </source>
</evidence>
<reference evidence="9 10" key="1">
    <citation type="submission" date="2023-12" db="EMBL/GenBank/DDBJ databases">
        <title>Description of Novel Strain Fulvimarina sp. 2208YS6-2-32 isolated from Uroteuthis (Photololigo) edulis.</title>
        <authorList>
            <person name="Park J.-S."/>
        </authorList>
    </citation>
    <scope>NUCLEOTIDE SEQUENCE [LARGE SCALE GENOMIC DNA]</scope>
    <source>
        <strain evidence="9 10">2208YS6-2-32</strain>
    </source>
</reference>
<dbReference type="RefSeq" id="WP_322185627.1">
    <property type="nucleotide sequence ID" value="NZ_JAXLPB010000001.1"/>
</dbReference>
<evidence type="ECO:0000256" key="4">
    <source>
        <dbReference type="ARBA" id="ARBA00022692"/>
    </source>
</evidence>
<evidence type="ECO:0000256" key="7">
    <source>
        <dbReference type="RuleBase" id="RU365041"/>
    </source>
</evidence>
<dbReference type="Pfam" id="PF02308">
    <property type="entry name" value="MgtC"/>
    <property type="match status" value="1"/>
</dbReference>
<feature type="domain" description="MgtC/SapB/SrpB/YhiD N-terminal" evidence="8">
    <location>
        <begin position="24"/>
        <end position="153"/>
    </location>
</feature>
<feature type="transmembrane region" description="Helical" evidence="7">
    <location>
        <begin position="122"/>
        <end position="146"/>
    </location>
</feature>
<name>A0ABU5HYH1_9HYPH</name>
<keyword evidence="5 7" id="KW-1133">Transmembrane helix</keyword>
<dbReference type="PANTHER" id="PTHR33778">
    <property type="entry name" value="PROTEIN MGTC"/>
    <property type="match status" value="1"/>
</dbReference>
<evidence type="ECO:0000259" key="8">
    <source>
        <dbReference type="Pfam" id="PF02308"/>
    </source>
</evidence>
<keyword evidence="10" id="KW-1185">Reference proteome</keyword>
<keyword evidence="4 7" id="KW-0812">Transmembrane</keyword>
<proteinExistence type="inferred from homology"/>
<comment type="similarity">
    <text evidence="2 7">Belongs to the MgtC/SapB family.</text>
</comment>
<feature type="transmembrane region" description="Helical" evidence="7">
    <location>
        <begin position="83"/>
        <end position="102"/>
    </location>
</feature>
<dbReference type="PANTHER" id="PTHR33778:SF1">
    <property type="entry name" value="MAGNESIUM TRANSPORTER YHID-RELATED"/>
    <property type="match status" value="1"/>
</dbReference>
<sequence>MYEAWNVITAAIPGWPLAERTLQLSLAAIFAGVVGYEREAREQSAGLRTHMMVGIGACLFTILMISLVDRFDDGGSGVRSDPIRIVSAITSGIAFLAAGAIIQSRGEVKGLTTGASLWVAGALGLACGLAEYALAIVSVAMTLLILRVVKKLE</sequence>